<keyword evidence="3" id="KW-0336">GPI-anchor</keyword>
<organism evidence="11 12">
    <name type="scientific">Calocera viscosa (strain TUFC12733)</name>
    <dbReference type="NCBI Taxonomy" id="1330018"/>
    <lineage>
        <taxon>Eukaryota</taxon>
        <taxon>Fungi</taxon>
        <taxon>Dikarya</taxon>
        <taxon>Basidiomycota</taxon>
        <taxon>Agaricomycotina</taxon>
        <taxon>Dacrymycetes</taxon>
        <taxon>Dacrymycetales</taxon>
        <taxon>Dacrymycetaceae</taxon>
        <taxon>Calocera</taxon>
    </lineage>
</organism>
<reference evidence="11 12" key="1">
    <citation type="journal article" date="2016" name="Mol. Biol. Evol.">
        <title>Comparative Genomics of Early-Diverging Mushroom-Forming Fungi Provides Insights into the Origins of Lignocellulose Decay Capabilities.</title>
        <authorList>
            <person name="Nagy L.G."/>
            <person name="Riley R."/>
            <person name="Tritt A."/>
            <person name="Adam C."/>
            <person name="Daum C."/>
            <person name="Floudas D."/>
            <person name="Sun H."/>
            <person name="Yadav J.S."/>
            <person name="Pangilinan J."/>
            <person name="Larsson K.H."/>
            <person name="Matsuura K."/>
            <person name="Barry K."/>
            <person name="Labutti K."/>
            <person name="Kuo R."/>
            <person name="Ohm R.A."/>
            <person name="Bhattacharya S.S."/>
            <person name="Shirouzu T."/>
            <person name="Yoshinaga Y."/>
            <person name="Martin F.M."/>
            <person name="Grigoriev I.V."/>
            <person name="Hibbett D.S."/>
        </authorList>
    </citation>
    <scope>NUCLEOTIDE SEQUENCE [LARGE SCALE GENOMIC DNA]</scope>
    <source>
        <strain evidence="11 12">TUFC12733</strain>
    </source>
</reference>
<evidence type="ECO:0000256" key="7">
    <source>
        <dbReference type="ARBA" id="ARBA00023288"/>
    </source>
</evidence>
<dbReference type="OrthoDB" id="2146436at2759"/>
<dbReference type="PANTHER" id="PTHR34992">
    <property type="entry name" value="HYPHAL ANASTAMOSIS-7 PROTEIN"/>
    <property type="match status" value="1"/>
</dbReference>
<evidence type="ECO:0000313" key="12">
    <source>
        <dbReference type="Proteomes" id="UP000076738"/>
    </source>
</evidence>
<feature type="region of interest" description="Disordered" evidence="8">
    <location>
        <begin position="159"/>
        <end position="183"/>
    </location>
</feature>
<keyword evidence="6" id="KW-0325">Glycoprotein</keyword>
<comment type="subcellular location">
    <subcellularLocation>
        <location evidence="1">Cell membrane</location>
        <topology evidence="1">Lipid-anchor</topology>
        <topology evidence="1">GPI-anchor</topology>
    </subcellularLocation>
</comment>
<dbReference type="InterPro" id="IPR046530">
    <property type="entry name" value="BIM1-like_dom"/>
</dbReference>
<feature type="compositionally biased region" description="Low complexity" evidence="8">
    <location>
        <begin position="164"/>
        <end position="183"/>
    </location>
</feature>
<evidence type="ECO:0000256" key="3">
    <source>
        <dbReference type="ARBA" id="ARBA00022622"/>
    </source>
</evidence>
<dbReference type="Pfam" id="PF20238">
    <property type="entry name" value="BIM1-like_dom"/>
    <property type="match status" value="1"/>
</dbReference>
<evidence type="ECO:0000256" key="4">
    <source>
        <dbReference type="ARBA" id="ARBA00022729"/>
    </source>
</evidence>
<feature type="signal peptide" evidence="9">
    <location>
        <begin position="1"/>
        <end position="18"/>
    </location>
</feature>
<keyword evidence="5" id="KW-0472">Membrane</keyword>
<protein>
    <recommendedName>
        <fullName evidence="10">Copper acquisition factor BIM1-like domain-containing protein</fullName>
    </recommendedName>
</protein>
<keyword evidence="2" id="KW-1003">Cell membrane</keyword>
<evidence type="ECO:0000256" key="1">
    <source>
        <dbReference type="ARBA" id="ARBA00004609"/>
    </source>
</evidence>
<keyword evidence="12" id="KW-1185">Reference proteome</keyword>
<name>A0A167QG44_CALVF</name>
<dbReference type="GO" id="GO:0098552">
    <property type="term" value="C:side of membrane"/>
    <property type="evidence" value="ECO:0007669"/>
    <property type="project" value="UniProtKB-KW"/>
</dbReference>
<dbReference type="EMBL" id="KV417271">
    <property type="protein sequence ID" value="KZO99728.1"/>
    <property type="molecule type" value="Genomic_DNA"/>
</dbReference>
<evidence type="ECO:0000256" key="5">
    <source>
        <dbReference type="ARBA" id="ARBA00023136"/>
    </source>
</evidence>
<dbReference type="STRING" id="1330018.A0A167QG44"/>
<sequence length="212" mass="21728">MFIPTLLSLALAAAPALAHFQLNYPPPRGPFVAQMELSFCSGYPTGARSPFPIDGGFVDITSEHPTATVGIIISFDNNPTTFAQFNITANGTSYPPLLPFFTMNWQGDLCVPVDAESVGIPIVNGTNATLQVEFNGSDGALFDCADVVLITNYTIPSGTQCSNSTASSSTSTSTTSSAPTTSPTSSALALPAAGAKVIALLAAVGAAVALYV</sequence>
<evidence type="ECO:0000259" key="10">
    <source>
        <dbReference type="Pfam" id="PF20238"/>
    </source>
</evidence>
<dbReference type="InterPro" id="IPR046936">
    <property type="entry name" value="BIM1-like"/>
</dbReference>
<evidence type="ECO:0000256" key="9">
    <source>
        <dbReference type="SAM" id="SignalP"/>
    </source>
</evidence>
<dbReference type="AlphaFoldDB" id="A0A167QG44"/>
<evidence type="ECO:0000256" key="8">
    <source>
        <dbReference type="SAM" id="MobiDB-lite"/>
    </source>
</evidence>
<dbReference type="Proteomes" id="UP000076738">
    <property type="component" value="Unassembled WGS sequence"/>
</dbReference>
<keyword evidence="4 9" id="KW-0732">Signal</keyword>
<feature type="domain" description="Copper acquisition factor BIM1-like" evidence="10">
    <location>
        <begin position="18"/>
        <end position="165"/>
    </location>
</feature>
<dbReference type="GO" id="GO:0005886">
    <property type="term" value="C:plasma membrane"/>
    <property type="evidence" value="ECO:0007669"/>
    <property type="project" value="UniProtKB-SubCell"/>
</dbReference>
<dbReference type="CDD" id="cd21176">
    <property type="entry name" value="LPMO_auxiliary-like"/>
    <property type="match status" value="1"/>
</dbReference>
<evidence type="ECO:0000313" key="11">
    <source>
        <dbReference type="EMBL" id="KZO99728.1"/>
    </source>
</evidence>
<gene>
    <name evidence="11" type="ORF">CALVIDRAFT_534155</name>
</gene>
<proteinExistence type="predicted"/>
<keyword evidence="7" id="KW-0449">Lipoprotein</keyword>
<accession>A0A167QG44</accession>
<feature type="chain" id="PRO_5007891534" description="Copper acquisition factor BIM1-like domain-containing protein" evidence="9">
    <location>
        <begin position="19"/>
        <end position="212"/>
    </location>
</feature>
<dbReference type="PANTHER" id="PTHR34992:SF11">
    <property type="entry name" value="COPPER ACQUISITION FACTOR BIM1-LIKE DOMAIN-CONTAINING PROTEIN"/>
    <property type="match status" value="1"/>
</dbReference>
<evidence type="ECO:0000256" key="2">
    <source>
        <dbReference type="ARBA" id="ARBA00022475"/>
    </source>
</evidence>
<evidence type="ECO:0000256" key="6">
    <source>
        <dbReference type="ARBA" id="ARBA00023180"/>
    </source>
</evidence>